<keyword evidence="2" id="KW-1133">Transmembrane helix</keyword>
<accession>A0ABN1ZEZ4</accession>
<gene>
    <name evidence="3" type="ORF">GCM10009627_26190</name>
</gene>
<evidence type="ECO:0000256" key="2">
    <source>
        <dbReference type="SAM" id="Phobius"/>
    </source>
</evidence>
<organism evidence="3 4">
    <name type="scientific">Curtobacterium herbarum</name>
    <dbReference type="NCBI Taxonomy" id="150122"/>
    <lineage>
        <taxon>Bacteria</taxon>
        <taxon>Bacillati</taxon>
        <taxon>Actinomycetota</taxon>
        <taxon>Actinomycetes</taxon>
        <taxon>Micrococcales</taxon>
        <taxon>Microbacteriaceae</taxon>
        <taxon>Curtobacterium</taxon>
    </lineage>
</organism>
<keyword evidence="2" id="KW-0472">Membrane</keyword>
<comment type="caution">
    <text evidence="3">The sequence shown here is derived from an EMBL/GenBank/DDBJ whole genome shotgun (WGS) entry which is preliminary data.</text>
</comment>
<keyword evidence="4" id="KW-1185">Reference proteome</keyword>
<evidence type="ECO:0008006" key="5">
    <source>
        <dbReference type="Google" id="ProtNLM"/>
    </source>
</evidence>
<keyword evidence="2" id="KW-0812">Transmembrane</keyword>
<name>A0ABN1ZEZ4_9MICO</name>
<evidence type="ECO:0000313" key="4">
    <source>
        <dbReference type="Proteomes" id="UP001501742"/>
    </source>
</evidence>
<dbReference type="Proteomes" id="UP001501742">
    <property type="component" value="Unassembled WGS sequence"/>
</dbReference>
<proteinExistence type="predicted"/>
<reference evidence="3 4" key="1">
    <citation type="journal article" date="2019" name="Int. J. Syst. Evol. Microbiol.">
        <title>The Global Catalogue of Microorganisms (GCM) 10K type strain sequencing project: providing services to taxonomists for standard genome sequencing and annotation.</title>
        <authorList>
            <consortium name="The Broad Institute Genomics Platform"/>
            <consortium name="The Broad Institute Genome Sequencing Center for Infectious Disease"/>
            <person name="Wu L."/>
            <person name="Ma J."/>
        </authorList>
    </citation>
    <scope>NUCLEOTIDE SEQUENCE [LARGE SCALE GENOMIC DNA]</scope>
    <source>
        <strain evidence="3 4">JCM 12140</strain>
    </source>
</reference>
<feature type="region of interest" description="Disordered" evidence="1">
    <location>
        <begin position="1"/>
        <end position="29"/>
    </location>
</feature>
<evidence type="ECO:0000313" key="3">
    <source>
        <dbReference type="EMBL" id="GAA1494273.1"/>
    </source>
</evidence>
<feature type="transmembrane region" description="Helical" evidence="2">
    <location>
        <begin position="95"/>
        <end position="119"/>
    </location>
</feature>
<dbReference type="EMBL" id="BAAAJX010000015">
    <property type="protein sequence ID" value="GAA1494273.1"/>
    <property type="molecule type" value="Genomic_DNA"/>
</dbReference>
<protein>
    <recommendedName>
        <fullName evidence="5">Alkaline shock response membrane anchor protein AmaP</fullName>
    </recommendedName>
</protein>
<evidence type="ECO:0000256" key="1">
    <source>
        <dbReference type="SAM" id="MobiDB-lite"/>
    </source>
</evidence>
<feature type="transmembrane region" description="Helical" evidence="2">
    <location>
        <begin position="51"/>
        <end position="75"/>
    </location>
</feature>
<sequence length="222" mass="22567">MSPADTRPAGTSDVSSAAPGSEPVTKAPPADADRFLRRIVRRETSASRTPSVVVAMVLLLVVAAAVGTASVVALLDERIAGIDPRSVVDAAVRAPAGLVDAVVVVVGAAIALVGLWFLLHGVLPARRPRHAVRSARLGVVVDDEVLASAAARAARSVTRLAPDAAVGSVGRRTLDVVLLPASGVDVAAVAATEAVERELAAVDAVPLLTARVRVRSTGRIDG</sequence>